<evidence type="ECO:0000259" key="2">
    <source>
        <dbReference type="PROSITE" id="PS50158"/>
    </source>
</evidence>
<proteinExistence type="predicted"/>
<name>F0X067_9STRA</name>
<feature type="domain" description="CCHC-type" evidence="2">
    <location>
        <begin position="77"/>
        <end position="92"/>
    </location>
</feature>
<organism evidence="3">
    <name type="scientific">Albugo laibachii Nc14</name>
    <dbReference type="NCBI Taxonomy" id="890382"/>
    <lineage>
        <taxon>Eukaryota</taxon>
        <taxon>Sar</taxon>
        <taxon>Stramenopiles</taxon>
        <taxon>Oomycota</taxon>
        <taxon>Peronosporomycetes</taxon>
        <taxon>Albuginales</taxon>
        <taxon>Albuginaceae</taxon>
        <taxon>Albugo</taxon>
    </lineage>
</organism>
<dbReference type="Gene3D" id="4.10.60.10">
    <property type="entry name" value="Zinc finger, CCHC-type"/>
    <property type="match status" value="1"/>
</dbReference>
<dbReference type="InterPro" id="IPR001878">
    <property type="entry name" value="Znf_CCHC"/>
</dbReference>
<evidence type="ECO:0000256" key="1">
    <source>
        <dbReference type="PROSITE-ProRule" id="PRU00047"/>
    </source>
</evidence>
<reference evidence="3" key="2">
    <citation type="submission" date="2011-02" db="EMBL/GenBank/DDBJ databases">
        <authorList>
            <person name="MacLean D."/>
        </authorList>
    </citation>
    <scope>NUCLEOTIDE SEQUENCE</scope>
</reference>
<reference evidence="3" key="1">
    <citation type="journal article" date="2011" name="PLoS Biol.">
        <title>Gene gain and loss during evolution of obligate parasitism in the white rust pathogen of Arabidopsis thaliana.</title>
        <authorList>
            <person name="Kemen E."/>
            <person name="Gardiner A."/>
            <person name="Schultz-Larsen T."/>
            <person name="Kemen A.C."/>
            <person name="Balmuth A.L."/>
            <person name="Robert-Seilaniantz A."/>
            <person name="Bailey K."/>
            <person name="Holub E."/>
            <person name="Studholme D.J."/>
            <person name="Maclean D."/>
            <person name="Jones J.D."/>
        </authorList>
    </citation>
    <scope>NUCLEOTIDE SEQUENCE</scope>
</reference>
<dbReference type="AlphaFoldDB" id="F0X067"/>
<dbReference type="EMBL" id="FR824508">
    <property type="protein sequence ID" value="CCA27149.1"/>
    <property type="molecule type" value="Genomic_DNA"/>
</dbReference>
<dbReference type="SUPFAM" id="SSF57756">
    <property type="entry name" value="Retrovirus zinc finger-like domains"/>
    <property type="match status" value="1"/>
</dbReference>
<accession>F0X067</accession>
<protein>
    <submittedName>
        <fullName evidence="3">Uncharacterized protein AlNc14C466G11805</fullName>
    </submittedName>
</protein>
<dbReference type="GO" id="GO:0003676">
    <property type="term" value="F:nucleic acid binding"/>
    <property type="evidence" value="ECO:0007669"/>
    <property type="project" value="InterPro"/>
</dbReference>
<keyword evidence="1" id="KW-0863">Zinc-finger</keyword>
<keyword evidence="1" id="KW-0479">Metal-binding</keyword>
<dbReference type="InterPro" id="IPR054722">
    <property type="entry name" value="PolX-like_BBD"/>
</dbReference>
<dbReference type="HOGENOM" id="CLU_064610_0_0_1"/>
<gene>
    <name evidence="3" type="primary">AlNc14C466G11805</name>
    <name evidence="3" type="ORF">ALNC14_132930</name>
</gene>
<dbReference type="Pfam" id="PF00098">
    <property type="entry name" value="zf-CCHC"/>
    <property type="match status" value="1"/>
</dbReference>
<dbReference type="Pfam" id="PF22936">
    <property type="entry name" value="Pol_BBD"/>
    <property type="match status" value="1"/>
</dbReference>
<dbReference type="PROSITE" id="PS50158">
    <property type="entry name" value="ZF_CCHC"/>
    <property type="match status" value="1"/>
</dbReference>
<sequence length="335" mass="38058">MRLESVIKYKNPEFKQALMARVNTMREDTRRQAEELCRFAQLMDSDTINNAPREAKRWTRDRISAIRDTKPKKQINCYSCGKSGHMKRECRNKNSSNNEDIVLGIGSKVSGVQQTKKAWSFDSGSSKHIVTDADLLQDPKERNECCILPNGKEMKMGWKGSVKIMATFNGLQRNCSFERCTTCKNLPWNIVSCGKLDAKGCKLKYQADGSRVVLRTSDGAIVFEVKMVKNVLVIQTEGRERVSSVKDIPDSIESVDRTGKQTGILSHFPQRFGHLNYDTIERIAKIPDSGIEIDDNRRPTCITCVESKQTKNKQSRNILARINQRNLLVESYVVT</sequence>
<dbReference type="SMART" id="SM00343">
    <property type="entry name" value="ZnF_C2HC"/>
    <property type="match status" value="1"/>
</dbReference>
<dbReference type="InterPro" id="IPR036875">
    <property type="entry name" value="Znf_CCHC_sf"/>
</dbReference>
<evidence type="ECO:0000313" key="3">
    <source>
        <dbReference type="EMBL" id="CCA27149.1"/>
    </source>
</evidence>
<keyword evidence="1" id="KW-0862">Zinc</keyword>
<dbReference type="GO" id="GO:0008270">
    <property type="term" value="F:zinc ion binding"/>
    <property type="evidence" value="ECO:0007669"/>
    <property type="project" value="UniProtKB-KW"/>
</dbReference>